<reference evidence="1" key="1">
    <citation type="journal article" date="2021" name="PeerJ">
        <title>Extensive microbial diversity within the chicken gut microbiome revealed by metagenomics and culture.</title>
        <authorList>
            <person name="Gilroy R."/>
            <person name="Ravi A."/>
            <person name="Getino M."/>
            <person name="Pursley I."/>
            <person name="Horton D.L."/>
            <person name="Alikhan N.F."/>
            <person name="Baker D."/>
            <person name="Gharbi K."/>
            <person name="Hall N."/>
            <person name="Watson M."/>
            <person name="Adriaenssens E.M."/>
            <person name="Foster-Nyarko E."/>
            <person name="Jarju S."/>
            <person name="Secka A."/>
            <person name="Antonio M."/>
            <person name="Oren A."/>
            <person name="Chaudhuri R.R."/>
            <person name="La Ragione R."/>
            <person name="Hildebrand F."/>
            <person name="Pallen M.J."/>
        </authorList>
    </citation>
    <scope>NUCLEOTIDE SEQUENCE</scope>
    <source>
        <strain evidence="1">B5-657</strain>
    </source>
</reference>
<dbReference type="EMBL" id="JAHLFQ010000067">
    <property type="protein sequence ID" value="MBU3803809.1"/>
    <property type="molecule type" value="Genomic_DNA"/>
</dbReference>
<evidence type="ECO:0000313" key="2">
    <source>
        <dbReference type="Proteomes" id="UP000824229"/>
    </source>
</evidence>
<accession>A0A9E2NKW3</accession>
<sequence length="129" mass="14300">MKKSITISETCTAKNSSSNPFIQNELIITNTSSDYITDLKLIIHTPDSSILEQSITRERGSLSFAPEVKCLELGNLAPDESACFEYKFTAANDLTSLSPHFTLTYKDLKDATVTEKKIVEFLTNPTTTD</sequence>
<organism evidence="1 2">
    <name type="scientific">Candidatus Cellulosilyticum pullistercoris</name>
    <dbReference type="NCBI Taxonomy" id="2838521"/>
    <lineage>
        <taxon>Bacteria</taxon>
        <taxon>Bacillati</taxon>
        <taxon>Bacillota</taxon>
        <taxon>Clostridia</taxon>
        <taxon>Lachnospirales</taxon>
        <taxon>Cellulosilyticaceae</taxon>
        <taxon>Cellulosilyticum</taxon>
    </lineage>
</organism>
<name>A0A9E2NKW3_9FIRM</name>
<dbReference type="AlphaFoldDB" id="A0A9E2NKW3"/>
<dbReference type="Proteomes" id="UP000824229">
    <property type="component" value="Unassembled WGS sequence"/>
</dbReference>
<gene>
    <name evidence="1" type="ORF">H9872_03490</name>
</gene>
<proteinExistence type="predicted"/>
<evidence type="ECO:0000313" key="1">
    <source>
        <dbReference type="EMBL" id="MBU3803809.1"/>
    </source>
</evidence>
<comment type="caution">
    <text evidence="1">The sequence shown here is derived from an EMBL/GenBank/DDBJ whole genome shotgun (WGS) entry which is preliminary data.</text>
</comment>
<reference evidence="1" key="2">
    <citation type="submission" date="2021-04" db="EMBL/GenBank/DDBJ databases">
        <authorList>
            <person name="Gilroy R."/>
        </authorList>
    </citation>
    <scope>NUCLEOTIDE SEQUENCE</scope>
    <source>
        <strain evidence="1">B5-657</strain>
    </source>
</reference>
<protein>
    <submittedName>
        <fullName evidence="1">Uncharacterized protein</fullName>
    </submittedName>
</protein>